<evidence type="ECO:0000256" key="9">
    <source>
        <dbReference type="ARBA" id="ARBA00022842"/>
    </source>
</evidence>
<evidence type="ECO:0000256" key="13">
    <source>
        <dbReference type="ARBA" id="ARBA00039545"/>
    </source>
</evidence>
<evidence type="ECO:0000256" key="1">
    <source>
        <dbReference type="ARBA" id="ARBA00001946"/>
    </source>
</evidence>
<comment type="caution">
    <text evidence="17">The sequence shown here is derived from an EMBL/GenBank/DDBJ whole genome shotgun (WGS) entry which is preliminary data.</text>
</comment>
<keyword evidence="11" id="KW-0472">Membrane</keyword>
<dbReference type="InterPro" id="IPR025110">
    <property type="entry name" value="AMP-bd_C"/>
</dbReference>
<reference evidence="17" key="1">
    <citation type="submission" date="2022-07" db="EMBL/GenBank/DDBJ databases">
        <title>Characterization of the Novel Bacterium Alteromonas immobilis LMIT006 and Alteromonas gregis LMIT007.</title>
        <authorList>
            <person name="Lin X."/>
        </authorList>
    </citation>
    <scope>NUCLEOTIDE SEQUENCE</scope>
    <source>
        <strain evidence="17">LMIT007</strain>
    </source>
</reference>
<sequence>MSSDASLYPVSVNPELLARPWNALYSKAAQHAQIHGLPYDHSHTLIDMFEKATNDYANNNAFINMGHAITFKTLHSQALAFAAYCQSLGLQKGDKIALMMPNVLQYPIALFGGLLAGLTIVNVNPLYTPRELKHQLNDAEVAAIVIVDNFIATLEAVISETSVKYVINTRLGDMFSPVKRVLVNTVIKHVKKMVPTFALQPHISFSQALRLGSTMTFSPVPIVPEDIAFLQYTGGTTGPSKGAILNHASMMANLAQVATFLDEAIEPGKETVITALPLYHIFALQASCLLFVRYGCTSVLITNPRDMDGLIKTLQKTPFSILPAVNTLFNGLVNHPEFAKLDFSRFKFGLGGGMAVQKAVADKWEEITKTPLLEGYGLTESSPVATVNPFSIDSYTGSIGIPLPQTDVKLIDDNGQEVPLGEPGELCLKGPQVMAGYYQREDATAETIIDGWLHTGDVATIDDKGYLFIVDRKKDMILVSGFNVFPNEIEEVAVMLDGVLEAAAVGEAHPTSGEVVKLFVVLKDANISEEAIIKHCKANLTGYKVPKKVVFIDELPKTNVGKILRRELK</sequence>
<evidence type="ECO:0000256" key="12">
    <source>
        <dbReference type="ARBA" id="ARBA00026121"/>
    </source>
</evidence>
<dbReference type="EC" id="6.2.1.3" evidence="12"/>
<dbReference type="GO" id="GO:0005524">
    <property type="term" value="F:ATP binding"/>
    <property type="evidence" value="ECO:0007669"/>
    <property type="project" value="UniProtKB-KW"/>
</dbReference>
<dbReference type="Gene3D" id="3.30.300.30">
    <property type="match status" value="1"/>
</dbReference>
<accession>A0AA41X210</accession>
<dbReference type="FunFam" id="3.40.50.12780:FF:000003">
    <property type="entry name" value="Long-chain-fatty-acid--CoA ligase FadD"/>
    <property type="match status" value="1"/>
</dbReference>
<feature type="domain" description="AMP-dependent synthetase/ligase" evidence="15">
    <location>
        <begin position="49"/>
        <end position="438"/>
    </location>
</feature>
<evidence type="ECO:0000256" key="10">
    <source>
        <dbReference type="ARBA" id="ARBA00023098"/>
    </source>
</evidence>
<keyword evidence="8" id="KW-0067">ATP-binding</keyword>
<keyword evidence="18" id="KW-1185">Reference proteome</keyword>
<dbReference type="PANTHER" id="PTHR43767:SF8">
    <property type="entry name" value="LONG-CHAIN-FATTY-ACID--COA LIGASE"/>
    <property type="match status" value="1"/>
</dbReference>
<feature type="domain" description="AMP-binding enzyme C-terminal" evidence="16">
    <location>
        <begin position="488"/>
        <end position="562"/>
    </location>
</feature>
<dbReference type="Gene3D" id="3.40.50.12780">
    <property type="entry name" value="N-terminal domain of ligase-like"/>
    <property type="match status" value="1"/>
</dbReference>
<evidence type="ECO:0000256" key="3">
    <source>
        <dbReference type="ARBA" id="ARBA00005005"/>
    </source>
</evidence>
<evidence type="ECO:0000256" key="8">
    <source>
        <dbReference type="ARBA" id="ARBA00022840"/>
    </source>
</evidence>
<keyword evidence="5" id="KW-0436">Ligase</keyword>
<dbReference type="RefSeq" id="WP_254098967.1">
    <property type="nucleotide sequence ID" value="NZ_JANATA010000004.1"/>
</dbReference>
<dbReference type="InterPro" id="IPR050237">
    <property type="entry name" value="ATP-dep_AMP-bd_enzyme"/>
</dbReference>
<dbReference type="InterPro" id="IPR042099">
    <property type="entry name" value="ANL_N_sf"/>
</dbReference>
<evidence type="ECO:0000256" key="14">
    <source>
        <dbReference type="ARBA" id="ARBA00042773"/>
    </source>
</evidence>
<evidence type="ECO:0000256" key="6">
    <source>
        <dbReference type="ARBA" id="ARBA00022741"/>
    </source>
</evidence>
<dbReference type="Pfam" id="PF13193">
    <property type="entry name" value="AMP-binding_C"/>
    <property type="match status" value="1"/>
</dbReference>
<dbReference type="CDD" id="cd05936">
    <property type="entry name" value="FC-FACS_FadD_like"/>
    <property type="match status" value="1"/>
</dbReference>
<keyword evidence="6" id="KW-0547">Nucleotide-binding</keyword>
<comment type="pathway">
    <text evidence="3">Lipid metabolism; fatty acid beta-oxidation.</text>
</comment>
<evidence type="ECO:0000256" key="7">
    <source>
        <dbReference type="ARBA" id="ARBA00022832"/>
    </source>
</evidence>
<dbReference type="InterPro" id="IPR020845">
    <property type="entry name" value="AMP-binding_CS"/>
</dbReference>
<dbReference type="FunFam" id="3.30.300.30:FF:000006">
    <property type="entry name" value="Long-chain-fatty-acid--CoA ligase FadD"/>
    <property type="match status" value="1"/>
</dbReference>
<evidence type="ECO:0000259" key="16">
    <source>
        <dbReference type="Pfam" id="PF13193"/>
    </source>
</evidence>
<evidence type="ECO:0000313" key="18">
    <source>
        <dbReference type="Proteomes" id="UP001165413"/>
    </source>
</evidence>
<dbReference type="Pfam" id="PF00501">
    <property type="entry name" value="AMP-binding"/>
    <property type="match status" value="1"/>
</dbReference>
<dbReference type="SUPFAM" id="SSF56801">
    <property type="entry name" value="Acetyl-CoA synthetase-like"/>
    <property type="match status" value="1"/>
</dbReference>
<evidence type="ECO:0000313" key="17">
    <source>
        <dbReference type="EMBL" id="MCP3428023.1"/>
    </source>
</evidence>
<dbReference type="InterPro" id="IPR045851">
    <property type="entry name" value="AMP-bd_C_sf"/>
</dbReference>
<evidence type="ECO:0000256" key="4">
    <source>
        <dbReference type="ARBA" id="ARBA00006432"/>
    </source>
</evidence>
<protein>
    <recommendedName>
        <fullName evidence="13">Long-chain-fatty-acid--CoA ligase</fullName>
        <ecNumber evidence="12">6.2.1.3</ecNumber>
    </recommendedName>
    <alternativeName>
        <fullName evidence="14">Long-chain acyl-CoA synthetase</fullName>
    </alternativeName>
</protein>
<name>A0AA41X210_9ALTE</name>
<keyword evidence="7" id="KW-0276">Fatty acid metabolism</keyword>
<dbReference type="InterPro" id="IPR000873">
    <property type="entry name" value="AMP-dep_synth/lig_dom"/>
</dbReference>
<comment type="similarity">
    <text evidence="4">Belongs to the ATP-dependent AMP-binding enzyme family.</text>
</comment>
<dbReference type="GO" id="GO:0004467">
    <property type="term" value="F:long-chain fatty acid-CoA ligase activity"/>
    <property type="evidence" value="ECO:0007669"/>
    <property type="project" value="UniProtKB-EC"/>
</dbReference>
<keyword evidence="9" id="KW-0460">Magnesium</keyword>
<evidence type="ECO:0000256" key="2">
    <source>
        <dbReference type="ARBA" id="ARBA00004170"/>
    </source>
</evidence>
<proteinExistence type="inferred from homology"/>
<dbReference type="PROSITE" id="PS00455">
    <property type="entry name" value="AMP_BINDING"/>
    <property type="match status" value="1"/>
</dbReference>
<dbReference type="AlphaFoldDB" id="A0AA41X210"/>
<comment type="subcellular location">
    <subcellularLocation>
        <location evidence="2">Membrane</location>
        <topology evidence="2">Peripheral membrane protein</topology>
    </subcellularLocation>
</comment>
<gene>
    <name evidence="17" type="ORF">NLF92_03565</name>
</gene>
<dbReference type="PANTHER" id="PTHR43767">
    <property type="entry name" value="LONG-CHAIN-FATTY-ACID--COA LIGASE"/>
    <property type="match status" value="1"/>
</dbReference>
<dbReference type="GO" id="GO:0016020">
    <property type="term" value="C:membrane"/>
    <property type="evidence" value="ECO:0007669"/>
    <property type="project" value="UniProtKB-SubCell"/>
</dbReference>
<comment type="cofactor">
    <cofactor evidence="1">
        <name>Mg(2+)</name>
        <dbReference type="ChEBI" id="CHEBI:18420"/>
    </cofactor>
</comment>
<evidence type="ECO:0000256" key="11">
    <source>
        <dbReference type="ARBA" id="ARBA00023136"/>
    </source>
</evidence>
<organism evidence="17 18">
    <name type="scientific">Opacimonas viscosa</name>
    <dbReference type="NCBI Taxonomy" id="2961944"/>
    <lineage>
        <taxon>Bacteria</taxon>
        <taxon>Pseudomonadati</taxon>
        <taxon>Pseudomonadota</taxon>
        <taxon>Gammaproteobacteria</taxon>
        <taxon>Alteromonadales</taxon>
        <taxon>Alteromonadaceae</taxon>
        <taxon>Opacimonas</taxon>
    </lineage>
</organism>
<evidence type="ECO:0000256" key="5">
    <source>
        <dbReference type="ARBA" id="ARBA00022598"/>
    </source>
</evidence>
<keyword evidence="10" id="KW-0443">Lipid metabolism</keyword>
<dbReference type="EMBL" id="JANATA010000004">
    <property type="protein sequence ID" value="MCP3428023.1"/>
    <property type="molecule type" value="Genomic_DNA"/>
</dbReference>
<dbReference type="Proteomes" id="UP001165413">
    <property type="component" value="Unassembled WGS sequence"/>
</dbReference>
<evidence type="ECO:0000259" key="15">
    <source>
        <dbReference type="Pfam" id="PF00501"/>
    </source>
</evidence>